<proteinExistence type="predicted"/>
<dbReference type="Pfam" id="PF17832">
    <property type="entry name" value="Pre-PUA"/>
    <property type="match status" value="1"/>
</dbReference>
<comment type="caution">
    <text evidence="2">The sequence shown here is derived from an EMBL/GenBank/DDBJ whole genome shotgun (WGS) entry which is preliminary data.</text>
</comment>
<dbReference type="GO" id="GO:0003743">
    <property type="term" value="F:translation initiation factor activity"/>
    <property type="evidence" value="ECO:0007669"/>
    <property type="project" value="InterPro"/>
</dbReference>
<organism evidence="2 3">
    <name type="scientific">Rhizoctonia solani</name>
    <dbReference type="NCBI Taxonomy" id="456999"/>
    <lineage>
        <taxon>Eukaryota</taxon>
        <taxon>Fungi</taxon>
        <taxon>Dikarya</taxon>
        <taxon>Basidiomycota</taxon>
        <taxon>Agaricomycotina</taxon>
        <taxon>Agaricomycetes</taxon>
        <taxon>Cantharellales</taxon>
        <taxon>Ceratobasidiaceae</taxon>
        <taxon>Rhizoctonia</taxon>
    </lineage>
</organism>
<dbReference type="Proteomes" id="UP000663827">
    <property type="component" value="Unassembled WGS sequence"/>
</dbReference>
<dbReference type="Gene3D" id="3.10.400.20">
    <property type="match status" value="1"/>
</dbReference>
<evidence type="ECO:0000259" key="1">
    <source>
        <dbReference type="Pfam" id="PF17832"/>
    </source>
</evidence>
<evidence type="ECO:0000313" key="3">
    <source>
        <dbReference type="Proteomes" id="UP000663827"/>
    </source>
</evidence>
<sequence>MFKKPPHKIFTSSALRNSDVKALRQRVLALFPDSKDKVGIEVLVPKGTTSCKFDTHLDETGTLYSSAEKEPLWFSMGKGGGLAQSNLIPTVYTLWKCPDLLPTISTPAAVVPILVGMNSYPRASAFHSTYYAQAVPI</sequence>
<dbReference type="EMBL" id="CAJNJQ010002100">
    <property type="protein sequence ID" value="CAE7161399.1"/>
    <property type="molecule type" value="Genomic_DNA"/>
</dbReference>
<gene>
    <name evidence="2" type="ORF">RDB_LOCUS100082</name>
</gene>
<dbReference type="PANTHER" id="PTHR12217">
    <property type="entry name" value="EUKARYOTIC TRANSLATION INITIATION FACTOR 2D"/>
    <property type="match status" value="1"/>
</dbReference>
<dbReference type="InterPro" id="IPR041366">
    <property type="entry name" value="Pre-PUA"/>
</dbReference>
<dbReference type="GO" id="GO:0001731">
    <property type="term" value="P:formation of translation preinitiation complex"/>
    <property type="evidence" value="ECO:0007669"/>
    <property type="project" value="InterPro"/>
</dbReference>
<dbReference type="AlphaFoldDB" id="A0A8H3I1Q6"/>
<feature type="domain" description="Pre-PUA" evidence="1">
    <location>
        <begin position="5"/>
        <end position="98"/>
    </location>
</feature>
<evidence type="ECO:0000313" key="2">
    <source>
        <dbReference type="EMBL" id="CAE7161399.1"/>
    </source>
</evidence>
<protein>
    <recommendedName>
        <fullName evidence="1">Pre-PUA domain-containing protein</fullName>
    </recommendedName>
</protein>
<name>A0A8H3I1Q6_9AGAM</name>
<accession>A0A8H3I1Q6</accession>
<reference evidence="2" key="1">
    <citation type="submission" date="2021-01" db="EMBL/GenBank/DDBJ databases">
        <authorList>
            <person name="Kaushik A."/>
        </authorList>
    </citation>
    <scope>NUCLEOTIDE SEQUENCE</scope>
    <source>
        <strain evidence="2">AG5</strain>
    </source>
</reference>
<dbReference type="InterPro" id="IPR039757">
    <property type="entry name" value="EIF2D"/>
</dbReference>
<dbReference type="PANTHER" id="PTHR12217:SF4">
    <property type="entry name" value="EUKARYOTIC TRANSLATION INITIATION FACTOR 2D"/>
    <property type="match status" value="1"/>
</dbReference>